<dbReference type="OrthoDB" id="5242431at2"/>
<proteinExistence type="predicted"/>
<gene>
    <name evidence="5" type="ORF">CTE05_08050</name>
</gene>
<dbReference type="RefSeq" id="WP_146844836.1">
    <property type="nucleotide sequence ID" value="NZ_BJWH01000003.1"/>
</dbReference>
<feature type="domain" description="Putative zinc-finger" evidence="4">
    <location>
        <begin position="23"/>
        <end position="48"/>
    </location>
</feature>
<comment type="caution">
    <text evidence="5">The sequence shown here is derived from an EMBL/GenBank/DDBJ whole genome shotgun (WGS) entry which is preliminary data.</text>
</comment>
<evidence type="ECO:0000259" key="4">
    <source>
        <dbReference type="Pfam" id="PF13490"/>
    </source>
</evidence>
<keyword evidence="2" id="KW-0804">Transcription</keyword>
<keyword evidence="3" id="KW-0472">Membrane</keyword>
<keyword evidence="3" id="KW-1133">Transmembrane helix</keyword>
<dbReference type="Pfam" id="PF13490">
    <property type="entry name" value="zf-HC2"/>
    <property type="match status" value="1"/>
</dbReference>
<reference evidence="5 6" key="1">
    <citation type="submission" date="2019-07" db="EMBL/GenBank/DDBJ databases">
        <title>Whole genome shotgun sequence of Cellulomonas terrae NBRC 100819.</title>
        <authorList>
            <person name="Hosoyama A."/>
            <person name="Uohara A."/>
            <person name="Ohji S."/>
            <person name="Ichikawa N."/>
        </authorList>
    </citation>
    <scope>NUCLEOTIDE SEQUENCE [LARGE SCALE GENOMIC DNA]</scope>
    <source>
        <strain evidence="5 6">NBRC 100819</strain>
    </source>
</reference>
<evidence type="ECO:0000256" key="1">
    <source>
        <dbReference type="ARBA" id="ARBA00023015"/>
    </source>
</evidence>
<keyword evidence="3" id="KW-0812">Transmembrane</keyword>
<dbReference type="InterPro" id="IPR041916">
    <property type="entry name" value="Anti_sigma_zinc_sf"/>
</dbReference>
<sequence length="241" mass="25068">MTGRDTDEQRSTGEDPFREWDAAYVLGSLDAADRRAFEDHLRSCDSCRAAVAELAGMPGLLRMVPPDEAAALGGGPAVEVVELASVARAVRRDRRRRTAFLASAAAALLVLAGVAGVLLGRPAGSPQATAPSSSGQVTALQLEPVGAAAVSADLTLQEKRWGTRIDWECRYPSDEGPYATAPTYELVLVDDDGTSTVVATWTGGSTGARGLGASSSIVTDTIRRVEIRVQGSDAALAAAQT</sequence>
<protein>
    <submittedName>
        <fullName evidence="5">Anti-sigma-L factor RslA</fullName>
    </submittedName>
</protein>
<dbReference type="AlphaFoldDB" id="A0A511JGY6"/>
<keyword evidence="6" id="KW-1185">Reference proteome</keyword>
<dbReference type="Proteomes" id="UP000321049">
    <property type="component" value="Unassembled WGS sequence"/>
</dbReference>
<dbReference type="InterPro" id="IPR027383">
    <property type="entry name" value="Znf_put"/>
</dbReference>
<accession>A0A511JGY6</accession>
<dbReference type="EMBL" id="BJWH01000003">
    <property type="protein sequence ID" value="GEL97258.1"/>
    <property type="molecule type" value="Genomic_DNA"/>
</dbReference>
<evidence type="ECO:0000256" key="2">
    <source>
        <dbReference type="ARBA" id="ARBA00023163"/>
    </source>
</evidence>
<evidence type="ECO:0000256" key="3">
    <source>
        <dbReference type="SAM" id="Phobius"/>
    </source>
</evidence>
<keyword evidence="1" id="KW-0805">Transcription regulation</keyword>
<evidence type="ECO:0000313" key="6">
    <source>
        <dbReference type="Proteomes" id="UP000321049"/>
    </source>
</evidence>
<dbReference type="Gene3D" id="1.10.10.1320">
    <property type="entry name" value="Anti-sigma factor, zinc-finger domain"/>
    <property type="match status" value="1"/>
</dbReference>
<organism evidence="5 6">
    <name type="scientific">Cellulomonas terrae</name>
    <dbReference type="NCBI Taxonomy" id="311234"/>
    <lineage>
        <taxon>Bacteria</taxon>
        <taxon>Bacillati</taxon>
        <taxon>Actinomycetota</taxon>
        <taxon>Actinomycetes</taxon>
        <taxon>Micrococcales</taxon>
        <taxon>Cellulomonadaceae</taxon>
        <taxon>Cellulomonas</taxon>
    </lineage>
</organism>
<evidence type="ECO:0000313" key="5">
    <source>
        <dbReference type="EMBL" id="GEL97258.1"/>
    </source>
</evidence>
<name>A0A511JGY6_9CELL</name>
<feature type="transmembrane region" description="Helical" evidence="3">
    <location>
        <begin position="98"/>
        <end position="119"/>
    </location>
</feature>